<dbReference type="EC" id="3.1.4.4" evidence="3"/>
<evidence type="ECO:0000259" key="8">
    <source>
        <dbReference type="PROSITE" id="PS50035"/>
    </source>
</evidence>
<dbReference type="SUPFAM" id="SSF56024">
    <property type="entry name" value="Phospholipase D/nuclease"/>
    <property type="match status" value="2"/>
</dbReference>
<evidence type="ECO:0000256" key="4">
    <source>
        <dbReference type="ARBA" id="ARBA00022801"/>
    </source>
</evidence>
<evidence type="ECO:0000256" key="2">
    <source>
        <dbReference type="ARBA" id="ARBA00008664"/>
    </source>
</evidence>
<comment type="catalytic activity">
    <reaction evidence="1">
        <text>a 1,2-diacyl-sn-glycero-3-phosphocholine + H2O = a 1,2-diacyl-sn-glycero-3-phosphate + choline + H(+)</text>
        <dbReference type="Rhea" id="RHEA:14445"/>
        <dbReference type="ChEBI" id="CHEBI:15354"/>
        <dbReference type="ChEBI" id="CHEBI:15377"/>
        <dbReference type="ChEBI" id="CHEBI:15378"/>
        <dbReference type="ChEBI" id="CHEBI:57643"/>
        <dbReference type="ChEBI" id="CHEBI:58608"/>
        <dbReference type="EC" id="3.1.4.4"/>
    </reaction>
</comment>
<keyword evidence="4" id="KW-0378">Hydrolase</keyword>
<reference evidence="10 11" key="1">
    <citation type="submission" date="2022-04" db="EMBL/GenBank/DDBJ databases">
        <title>Hymenobacter sp. isolated from the air.</title>
        <authorList>
            <person name="Won M."/>
            <person name="Lee C.-M."/>
            <person name="Woen H.-Y."/>
            <person name="Kwon S.-W."/>
        </authorList>
    </citation>
    <scope>NUCLEOTIDE SEQUENCE [LARGE SCALE GENOMIC DNA]</scope>
    <source>
        <strain evidence="11">5116 S-27</strain>
    </source>
</reference>
<dbReference type="PROSITE" id="PS50853">
    <property type="entry name" value="FN3"/>
    <property type="match status" value="1"/>
</dbReference>
<dbReference type="InterPro" id="IPR001736">
    <property type="entry name" value="PLipase_D/transphosphatidylase"/>
</dbReference>
<feature type="domain" description="Fibronectin type-III" evidence="9">
    <location>
        <begin position="226"/>
        <end position="314"/>
    </location>
</feature>
<evidence type="ECO:0000259" key="9">
    <source>
        <dbReference type="PROSITE" id="PS50853"/>
    </source>
</evidence>
<dbReference type="Gene3D" id="3.30.870.10">
    <property type="entry name" value="Endonuclease Chain A"/>
    <property type="match status" value="2"/>
</dbReference>
<proteinExistence type="inferred from homology"/>
<keyword evidence="7" id="KW-0732">Signal</keyword>
<dbReference type="PROSITE" id="PS50035">
    <property type="entry name" value="PLD"/>
    <property type="match status" value="2"/>
</dbReference>
<evidence type="ECO:0000313" key="10">
    <source>
        <dbReference type="EMBL" id="UOQ52055.1"/>
    </source>
</evidence>
<protein>
    <recommendedName>
        <fullName evidence="3">phospholipase D</fullName>
        <ecNumber evidence="3">3.1.4.4</ecNumber>
    </recommendedName>
</protein>
<name>A0ABY4F6Q7_9BACT</name>
<evidence type="ECO:0000256" key="1">
    <source>
        <dbReference type="ARBA" id="ARBA00000798"/>
    </source>
</evidence>
<keyword evidence="5" id="KW-0442">Lipid degradation</keyword>
<dbReference type="InterPro" id="IPR013783">
    <property type="entry name" value="Ig-like_fold"/>
</dbReference>
<gene>
    <name evidence="10" type="ORF">MUN80_20105</name>
</gene>
<dbReference type="EMBL" id="CP095049">
    <property type="protein sequence ID" value="UOQ52055.1"/>
    <property type="molecule type" value="Genomic_DNA"/>
</dbReference>
<evidence type="ECO:0000256" key="5">
    <source>
        <dbReference type="ARBA" id="ARBA00022963"/>
    </source>
</evidence>
<dbReference type="RefSeq" id="WP_244715683.1">
    <property type="nucleotide sequence ID" value="NZ_CP095049.1"/>
</dbReference>
<dbReference type="Pfam" id="PF18942">
    <property type="entry name" value="DUF5689"/>
    <property type="match status" value="1"/>
</dbReference>
<dbReference type="InterPro" id="IPR036116">
    <property type="entry name" value="FN3_sf"/>
</dbReference>
<comment type="similarity">
    <text evidence="2">Belongs to the phospholipase D family.</text>
</comment>
<dbReference type="Pfam" id="PF18962">
    <property type="entry name" value="Por_Secre_tail"/>
    <property type="match status" value="1"/>
</dbReference>
<dbReference type="PANTHER" id="PTHR43856:SF1">
    <property type="entry name" value="MITOCHONDRIAL CARDIOLIPIN HYDROLASE"/>
    <property type="match status" value="1"/>
</dbReference>
<dbReference type="InterPro" id="IPR003961">
    <property type="entry name" value="FN3_dom"/>
</dbReference>
<dbReference type="Gene3D" id="2.60.40.10">
    <property type="entry name" value="Immunoglobulins"/>
    <property type="match status" value="1"/>
</dbReference>
<dbReference type="InterPro" id="IPR025202">
    <property type="entry name" value="PLD-like_dom"/>
</dbReference>
<dbReference type="SMART" id="SM00155">
    <property type="entry name" value="PLDc"/>
    <property type="match status" value="2"/>
</dbReference>
<dbReference type="CDD" id="cd00063">
    <property type="entry name" value="FN3"/>
    <property type="match status" value="1"/>
</dbReference>
<dbReference type="Pfam" id="PF13091">
    <property type="entry name" value="PLDc_2"/>
    <property type="match status" value="2"/>
</dbReference>
<feature type="signal peptide" evidence="7">
    <location>
        <begin position="1"/>
        <end position="21"/>
    </location>
</feature>
<evidence type="ECO:0000313" key="11">
    <source>
        <dbReference type="Proteomes" id="UP000831785"/>
    </source>
</evidence>
<dbReference type="PANTHER" id="PTHR43856">
    <property type="entry name" value="CARDIOLIPIN HYDROLASE"/>
    <property type="match status" value="1"/>
</dbReference>
<feature type="chain" id="PRO_5046093150" description="phospholipase D" evidence="7">
    <location>
        <begin position="22"/>
        <end position="762"/>
    </location>
</feature>
<dbReference type="SUPFAM" id="SSF49265">
    <property type="entry name" value="Fibronectin type III"/>
    <property type="match status" value="1"/>
</dbReference>
<evidence type="ECO:0000256" key="7">
    <source>
        <dbReference type="SAM" id="SignalP"/>
    </source>
</evidence>
<dbReference type="InterPro" id="IPR043744">
    <property type="entry name" value="DUF5689"/>
</dbReference>
<keyword evidence="6" id="KW-0443">Lipid metabolism</keyword>
<dbReference type="InterPro" id="IPR051406">
    <property type="entry name" value="PLD_domain"/>
</dbReference>
<dbReference type="SMART" id="SM00060">
    <property type="entry name" value="FN3"/>
    <property type="match status" value="1"/>
</dbReference>
<evidence type="ECO:0000256" key="3">
    <source>
        <dbReference type="ARBA" id="ARBA00012027"/>
    </source>
</evidence>
<feature type="domain" description="PLD phosphodiesterase" evidence="8">
    <location>
        <begin position="597"/>
        <end position="630"/>
    </location>
</feature>
<evidence type="ECO:0000256" key="6">
    <source>
        <dbReference type="ARBA" id="ARBA00023098"/>
    </source>
</evidence>
<keyword evidence="11" id="KW-1185">Reference proteome</keyword>
<dbReference type="InterPro" id="IPR026444">
    <property type="entry name" value="Secre_tail"/>
</dbReference>
<accession>A0ABY4F6Q7</accession>
<organism evidence="10 11">
    <name type="scientific">Hymenobacter cellulosivorans</name>
    <dbReference type="NCBI Taxonomy" id="2932249"/>
    <lineage>
        <taxon>Bacteria</taxon>
        <taxon>Pseudomonadati</taxon>
        <taxon>Bacteroidota</taxon>
        <taxon>Cytophagia</taxon>
        <taxon>Cytophagales</taxon>
        <taxon>Hymenobacteraceae</taxon>
        <taxon>Hymenobacter</taxon>
    </lineage>
</organism>
<dbReference type="Proteomes" id="UP000831785">
    <property type="component" value="Chromosome"/>
</dbReference>
<sequence>MKKFTLLGLLALGASFRPAFAQSVETIASARAKGVGATVAVRGTVSNGAELGAIRYLQDKEAGLAAYATTSVFTSLGVGDSIEVRGTLKNFNGILEIDPVTSVTVLGQNRPLTVAQVDIATASSVYAEAYEGRLVRINDATSVTAANGGTATVFAGNTNYLLNAQPTLVFRPNTSSTGANGLVGKPVPTGPFDIIGIMSQFSTTGAGGYQLLPRLYADIVLEGPKILNGPTPSALTRTSFTVSFATQFAGDTKLEYGTTPALGTVLTTPAATTAHQVSLTGLQPATVYYVRVSSTNANGTSSSGIVPMITVSNSTGKIRNYFNSSVNTSLALPSNAALYLNQTVPDTLARYIDRAQETLDVAIYNWNNQTIVDAINRAQARGIKVRLIYEATNANNSIKLLNAAIPRIGRDSDSDASNRGIMHNKFVVIDANSTNANRPWVWTGSTNWTQAQLFTDNNNVIAVQDQSLARTYTMEFEEIWGSTGLTPGTPVFGNRKTDNTPHFFVIGGSRVESWFSPTDNVNARLLESIRTADNDLHIETMLITLSEIGQVVRDQVQLRNIAGCSEVLLNDTSNTGTGSIFRTIRTALGTRIMVKNTGGIMHHKTLIVDAGASQSDPQVFVGSHNWSLSANTTNDENTLVVHDPLVVNRYYQEFAARIADQNRGISVCNLVLANKTATVQQSSIQVYPNPTKGKFQLRVEAGKARTATVTLRDATGRVALTQTQAIGAGEEVKVDASSLKAGLYMVQVVTPESTQVSRVVVE</sequence>
<feature type="domain" description="PLD phosphodiesterase" evidence="8">
    <location>
        <begin position="418"/>
        <end position="452"/>
    </location>
</feature>
<dbReference type="NCBIfam" id="TIGR04183">
    <property type="entry name" value="Por_Secre_tail"/>
    <property type="match status" value="1"/>
</dbReference>